<keyword evidence="2" id="KW-1185">Reference proteome</keyword>
<dbReference type="RefSeq" id="WP_013135177.1">
    <property type="nucleotide sequence ID" value="NC_014166.1"/>
</dbReference>
<accession>D5V597</accession>
<sequence length="177" mass="21325">MDNRLHEIMAQCAIIHETNIKTNIIDDLDKIEENLSNGDSDVKEHYLTLLMQYYFQKNKLEQLKQLLLEGYKFDMRFIDIVEAFCHLKDDEDNVIEFFEDNVVMLKDSITDNDLKKMYEYYQSNLEYKNFIDEPLNLIKKNRYVCAQAYKSKEEFAKFFLNEDLLESLKRDMPFILK</sequence>
<dbReference type="OrthoDB" id="5347210at2"/>
<dbReference type="KEGG" id="ant:Arnit_1374"/>
<dbReference type="Proteomes" id="UP000000939">
    <property type="component" value="Chromosome"/>
</dbReference>
<reference evidence="1 2" key="1">
    <citation type="journal article" date="2010" name="Stand. Genomic Sci.">
        <title>Complete genome sequence of Arcobacter nitrofigilis type strain (CI).</title>
        <authorList>
            <person name="Pati A."/>
            <person name="Gronow S."/>
            <person name="Lapidus A."/>
            <person name="Copeland A."/>
            <person name="Glavina Del Rio T."/>
            <person name="Nolan M."/>
            <person name="Lucas S."/>
            <person name="Tice H."/>
            <person name="Cheng J.F."/>
            <person name="Han C."/>
            <person name="Chertkov O."/>
            <person name="Bruce D."/>
            <person name="Tapia R."/>
            <person name="Goodwin L."/>
            <person name="Pitluck S."/>
            <person name="Liolios K."/>
            <person name="Ivanova N."/>
            <person name="Mavromatis K."/>
            <person name="Chen A."/>
            <person name="Palaniappan K."/>
            <person name="Land M."/>
            <person name="Hauser L."/>
            <person name="Chang Y.J."/>
            <person name="Jeffries C.D."/>
            <person name="Detter J.C."/>
            <person name="Rohde M."/>
            <person name="Goker M."/>
            <person name="Bristow J."/>
            <person name="Eisen J.A."/>
            <person name="Markowitz V."/>
            <person name="Hugenholtz P."/>
            <person name="Klenk H.P."/>
            <person name="Kyrpides N.C."/>
        </authorList>
    </citation>
    <scope>NUCLEOTIDE SEQUENCE [LARGE SCALE GENOMIC DNA]</scope>
    <source>
        <strain evidence="2">ATCC 33309 / DSM 7299 / CCUG 15893 / LMG 7604 / NCTC 12251 / CI</strain>
    </source>
</reference>
<dbReference type="AlphaFoldDB" id="D5V597"/>
<dbReference type="HOGENOM" id="CLU_1514881_0_0_7"/>
<gene>
    <name evidence="1" type="ordered locus">Arnit_1374</name>
</gene>
<dbReference type="EMBL" id="CP001999">
    <property type="protein sequence ID" value="ADG93032.1"/>
    <property type="molecule type" value="Genomic_DNA"/>
</dbReference>
<organism evidence="1 2">
    <name type="scientific">Arcobacter nitrofigilis (strain ATCC 33309 / DSM 7299 / CCUG 15893 / LMG 7604 / NCTC 12251 / CI)</name>
    <name type="common">Campylobacter nitrofigilis</name>
    <dbReference type="NCBI Taxonomy" id="572480"/>
    <lineage>
        <taxon>Bacteria</taxon>
        <taxon>Pseudomonadati</taxon>
        <taxon>Campylobacterota</taxon>
        <taxon>Epsilonproteobacteria</taxon>
        <taxon>Campylobacterales</taxon>
        <taxon>Arcobacteraceae</taxon>
        <taxon>Arcobacter</taxon>
    </lineage>
</organism>
<evidence type="ECO:0000313" key="1">
    <source>
        <dbReference type="EMBL" id="ADG93032.1"/>
    </source>
</evidence>
<evidence type="ECO:0000313" key="2">
    <source>
        <dbReference type="Proteomes" id="UP000000939"/>
    </source>
</evidence>
<name>D5V597_ARCNC</name>
<protein>
    <submittedName>
        <fullName evidence="1">Uncharacterized protein</fullName>
    </submittedName>
</protein>
<proteinExistence type="predicted"/>